<evidence type="ECO:0000313" key="2">
    <source>
        <dbReference type="Proteomes" id="UP000002287"/>
    </source>
</evidence>
<protein>
    <submittedName>
        <fullName evidence="1">Uncharacterized protein</fullName>
    </submittedName>
</protein>
<dbReference type="AlphaFoldDB" id="A4JR85"/>
<gene>
    <name evidence="1" type="ordered locus">Bcep1808_5859</name>
</gene>
<dbReference type="EMBL" id="CP000616">
    <property type="protein sequence ID" value="ABO58788.1"/>
    <property type="molecule type" value="Genomic_DNA"/>
</dbReference>
<organism evidence="1 2">
    <name type="scientific">Burkholderia vietnamiensis (strain G4 / LMG 22486)</name>
    <name type="common">Burkholderia cepacia (strain R1808)</name>
    <dbReference type="NCBI Taxonomy" id="269482"/>
    <lineage>
        <taxon>Bacteria</taxon>
        <taxon>Pseudomonadati</taxon>
        <taxon>Pseudomonadota</taxon>
        <taxon>Betaproteobacteria</taxon>
        <taxon>Burkholderiales</taxon>
        <taxon>Burkholderiaceae</taxon>
        <taxon>Burkholderia</taxon>
        <taxon>Burkholderia cepacia complex</taxon>
    </lineage>
</organism>
<dbReference type="HOGENOM" id="CLU_1764600_0_0_4"/>
<name>A4JR85_BURVG</name>
<reference evidence="2" key="1">
    <citation type="submission" date="2007-03" db="EMBL/GenBank/DDBJ databases">
        <title>Complete sequence of chromosome 3 of Burkholderia vietnamiensis G4.</title>
        <authorList>
            <consortium name="US DOE Joint Genome Institute"/>
            <person name="Copeland A."/>
            <person name="Lucas S."/>
            <person name="Lapidus A."/>
            <person name="Barry K."/>
            <person name="Detter J.C."/>
            <person name="Glavina del Rio T."/>
            <person name="Hammon N."/>
            <person name="Israni S."/>
            <person name="Dalin E."/>
            <person name="Tice H."/>
            <person name="Pitluck S."/>
            <person name="Chain P."/>
            <person name="Malfatti S."/>
            <person name="Shin M."/>
            <person name="Vergez L."/>
            <person name="Schmutz J."/>
            <person name="Larimer F."/>
            <person name="Land M."/>
            <person name="Hauser L."/>
            <person name="Kyrpides N."/>
            <person name="Tiedje J."/>
            <person name="Richardson P."/>
        </authorList>
    </citation>
    <scope>NUCLEOTIDE SEQUENCE [LARGE SCALE GENOMIC DNA]</scope>
    <source>
        <strain evidence="2">G4 / LMG 22486</strain>
    </source>
</reference>
<dbReference type="Proteomes" id="UP000002287">
    <property type="component" value="Chromosome 3"/>
</dbReference>
<evidence type="ECO:0000313" key="1">
    <source>
        <dbReference type="EMBL" id="ABO58788.1"/>
    </source>
</evidence>
<proteinExistence type="predicted"/>
<dbReference type="KEGG" id="bvi:Bcep1808_5859"/>
<sequence>MIVASGSDLCFLCITRIAKMVVTLDHGTLAGRANIAFVPVVTTPSTVPAVSPVLPPVEQSKDVNSRCPSHVALGSRVDDIIDNLSEIMPSLRLCPKQRRQFTSHTPLHDRRGMIYIRFSVCESLTRPGRLHGRWRLGRYRRLPAEAM</sequence>
<accession>A4JR85</accession>